<accession>X1RQJ7</accession>
<comment type="similarity">
    <text evidence="3">In the C-terminal section; belongs to the transferase hexapeptide repeat family.</text>
</comment>
<evidence type="ECO:0000256" key="7">
    <source>
        <dbReference type="ARBA" id="ARBA00023268"/>
    </source>
</evidence>
<evidence type="ECO:0000259" key="12">
    <source>
        <dbReference type="Pfam" id="PF25087"/>
    </source>
</evidence>
<dbReference type="InterPro" id="IPR023915">
    <property type="entry name" value="Bifunctiontional_GlmU_arc-type"/>
</dbReference>
<evidence type="ECO:0000256" key="9">
    <source>
        <dbReference type="ARBA" id="ARBA00048247"/>
    </source>
</evidence>
<organism evidence="13">
    <name type="scientific">marine sediment metagenome</name>
    <dbReference type="NCBI Taxonomy" id="412755"/>
    <lineage>
        <taxon>unclassified sequences</taxon>
        <taxon>metagenomes</taxon>
        <taxon>ecological metagenomes</taxon>
    </lineage>
</organism>
<dbReference type="PANTHER" id="PTHR43584">
    <property type="entry name" value="NUCLEOTIDYL TRANSFERASE"/>
    <property type="match status" value="1"/>
</dbReference>
<feature type="domain" description="Nucleotidyl transferase" evidence="11">
    <location>
        <begin position="2"/>
        <end position="147"/>
    </location>
</feature>
<evidence type="ECO:0000256" key="2">
    <source>
        <dbReference type="ARBA" id="ARBA00005208"/>
    </source>
</evidence>
<comment type="similarity">
    <text evidence="4">In the N-terminal section; belongs to the N-acetylglucosamine-1-phosphate uridyltransferase family.</text>
</comment>
<dbReference type="SUPFAM" id="SSF51161">
    <property type="entry name" value="Trimeric LpxA-like enzymes"/>
    <property type="match status" value="1"/>
</dbReference>
<protein>
    <submittedName>
        <fullName evidence="13">Uncharacterized protein</fullName>
    </submittedName>
</protein>
<sequence length="293" mass="32302">INDGKSFLMMNGDLVVDPAVFKDITRKFEESKAKSLISLLEVDNPQNFGIISLNSEGNVEKIIEKPSPDQKVGNLANAGIYIFDPMIFKAIEKTEKSVRNEFELTDSMEILIEQLNGKILGHVMKNRFWNDIGLPWQLLEANNYLLDNIDSKILGTIEENVSISENVHVGKNTVIKTGTTIQGPCFIGENNLIGPNAFLRPYTFINNNCHVGMSEIKNSIVLSNTAIPHFNYVGDSVICEKVNLGAGTKISNLRFDDNSVKMNISGKLVDSKRRKLGAIIGAGVKTGINSSIM</sequence>
<name>X1RQJ7_9ZZZZ</name>
<evidence type="ECO:0000313" key="13">
    <source>
        <dbReference type="EMBL" id="GAI82938.1"/>
    </source>
</evidence>
<dbReference type="Gene3D" id="2.160.10.10">
    <property type="entry name" value="Hexapeptide repeat proteins"/>
    <property type="match status" value="1"/>
</dbReference>
<comment type="caution">
    <text evidence="13">The sequence shown here is derived from an EMBL/GenBank/DDBJ whole genome shotgun (WGS) entry which is preliminary data.</text>
</comment>
<evidence type="ECO:0000256" key="4">
    <source>
        <dbReference type="ARBA" id="ARBA00007947"/>
    </source>
</evidence>
<evidence type="ECO:0000256" key="6">
    <source>
        <dbReference type="ARBA" id="ARBA00022695"/>
    </source>
</evidence>
<evidence type="ECO:0000259" key="11">
    <source>
        <dbReference type="Pfam" id="PF00483"/>
    </source>
</evidence>
<evidence type="ECO:0000256" key="1">
    <source>
        <dbReference type="ARBA" id="ARBA00005166"/>
    </source>
</evidence>
<dbReference type="GO" id="GO:0019134">
    <property type="term" value="F:glucosamine-1-phosphate N-acetyltransferase activity"/>
    <property type="evidence" value="ECO:0007669"/>
    <property type="project" value="UniProtKB-EC"/>
</dbReference>
<reference evidence="13" key="1">
    <citation type="journal article" date="2014" name="Front. Microbiol.">
        <title>High frequency of phylogenetically diverse reductive dehalogenase-homologous genes in deep subseafloor sedimentary metagenomes.</title>
        <authorList>
            <person name="Kawai M."/>
            <person name="Futagami T."/>
            <person name="Toyoda A."/>
            <person name="Takaki Y."/>
            <person name="Nishi S."/>
            <person name="Hori S."/>
            <person name="Arai W."/>
            <person name="Tsubouchi T."/>
            <person name="Morono Y."/>
            <person name="Uchiyama I."/>
            <person name="Ito T."/>
            <person name="Fujiyama A."/>
            <person name="Inagaki F."/>
            <person name="Takami H."/>
        </authorList>
    </citation>
    <scope>NUCLEOTIDE SEQUENCE</scope>
    <source>
        <strain evidence="13">Expedition CK06-06</strain>
    </source>
</reference>
<dbReference type="PANTHER" id="PTHR43584:SF8">
    <property type="entry name" value="N-ACETYLMURAMATE ALPHA-1-PHOSPHATE URIDYLYLTRANSFERASE"/>
    <property type="match status" value="1"/>
</dbReference>
<dbReference type="InterPro" id="IPR056729">
    <property type="entry name" value="GMPPB_C"/>
</dbReference>
<dbReference type="Gene3D" id="3.90.550.10">
    <property type="entry name" value="Spore Coat Polysaccharide Biosynthesis Protein SpsA, Chain A"/>
    <property type="match status" value="1"/>
</dbReference>
<dbReference type="Pfam" id="PF25087">
    <property type="entry name" value="GMPPB_C"/>
    <property type="match status" value="1"/>
</dbReference>
<dbReference type="GO" id="GO:0003977">
    <property type="term" value="F:UDP-N-acetylglucosamine diphosphorylase activity"/>
    <property type="evidence" value="ECO:0007669"/>
    <property type="project" value="UniProtKB-EC"/>
</dbReference>
<dbReference type="SUPFAM" id="SSF53448">
    <property type="entry name" value="Nucleotide-diphospho-sugar transferases"/>
    <property type="match status" value="1"/>
</dbReference>
<keyword evidence="5" id="KW-0808">Transferase</keyword>
<dbReference type="Pfam" id="PF00483">
    <property type="entry name" value="NTP_transferase"/>
    <property type="match status" value="1"/>
</dbReference>
<comment type="catalytic activity">
    <reaction evidence="9">
        <text>alpha-D-glucosamine 1-phosphate + acetyl-CoA = N-acetyl-alpha-D-glucosamine 1-phosphate + CoA + H(+)</text>
        <dbReference type="Rhea" id="RHEA:13725"/>
        <dbReference type="ChEBI" id="CHEBI:15378"/>
        <dbReference type="ChEBI" id="CHEBI:57287"/>
        <dbReference type="ChEBI" id="CHEBI:57288"/>
        <dbReference type="ChEBI" id="CHEBI:57776"/>
        <dbReference type="ChEBI" id="CHEBI:58516"/>
        <dbReference type="EC" id="2.3.1.157"/>
    </reaction>
</comment>
<feature type="domain" description="Mannose-1-phosphate guanyltransferase C-terminal" evidence="12">
    <location>
        <begin position="181"/>
        <end position="262"/>
    </location>
</feature>
<gene>
    <name evidence="13" type="ORF">S12H4_26493</name>
</gene>
<dbReference type="InterPro" id="IPR050065">
    <property type="entry name" value="GlmU-like"/>
</dbReference>
<feature type="non-terminal residue" evidence="13">
    <location>
        <position position="293"/>
    </location>
</feature>
<evidence type="ECO:0000256" key="5">
    <source>
        <dbReference type="ARBA" id="ARBA00022679"/>
    </source>
</evidence>
<dbReference type="InterPro" id="IPR005835">
    <property type="entry name" value="NTP_transferase_dom"/>
</dbReference>
<dbReference type="GO" id="GO:0006048">
    <property type="term" value="P:UDP-N-acetylglucosamine biosynthetic process"/>
    <property type="evidence" value="ECO:0007669"/>
    <property type="project" value="UniProtKB-UniPathway"/>
</dbReference>
<dbReference type="UniPathway" id="UPA00113">
    <property type="reaction ID" value="UER00532"/>
</dbReference>
<dbReference type="CDD" id="cd05636">
    <property type="entry name" value="LbH_G1P_TT_C_like"/>
    <property type="match status" value="1"/>
</dbReference>
<keyword evidence="7" id="KW-0511">Multifunctional enzyme</keyword>
<comment type="catalytic activity">
    <reaction evidence="10">
        <text>N-acetyl-alpha-D-glucosamine 1-phosphate + UTP + H(+) = UDP-N-acetyl-alpha-D-glucosamine + diphosphate</text>
        <dbReference type="Rhea" id="RHEA:13509"/>
        <dbReference type="ChEBI" id="CHEBI:15378"/>
        <dbReference type="ChEBI" id="CHEBI:33019"/>
        <dbReference type="ChEBI" id="CHEBI:46398"/>
        <dbReference type="ChEBI" id="CHEBI:57705"/>
        <dbReference type="ChEBI" id="CHEBI:57776"/>
        <dbReference type="EC" id="2.7.7.23"/>
    </reaction>
</comment>
<evidence type="ECO:0000256" key="10">
    <source>
        <dbReference type="ARBA" id="ARBA00048493"/>
    </source>
</evidence>
<feature type="non-terminal residue" evidence="13">
    <location>
        <position position="1"/>
    </location>
</feature>
<evidence type="ECO:0000256" key="8">
    <source>
        <dbReference type="ARBA" id="ARBA00023315"/>
    </source>
</evidence>
<comment type="pathway">
    <text evidence="1">Nucleotide-sugar biosynthesis; UDP-N-acetyl-alpha-D-glucosamine biosynthesis; N-acetyl-alpha-D-glucosamine 1-phosphate from alpha-D-glucosamine 6-phosphate (route II): step 2/2.</text>
</comment>
<dbReference type="InterPro" id="IPR029044">
    <property type="entry name" value="Nucleotide-diphossugar_trans"/>
</dbReference>
<proteinExistence type="inferred from homology"/>
<dbReference type="NCBIfam" id="TIGR03992">
    <property type="entry name" value="Arch_glmU"/>
    <property type="match status" value="1"/>
</dbReference>
<keyword evidence="8" id="KW-0012">Acyltransferase</keyword>
<dbReference type="InterPro" id="IPR011004">
    <property type="entry name" value="Trimer_LpxA-like_sf"/>
</dbReference>
<dbReference type="EMBL" id="BARW01015038">
    <property type="protein sequence ID" value="GAI82938.1"/>
    <property type="molecule type" value="Genomic_DNA"/>
</dbReference>
<keyword evidence="6" id="KW-0548">Nucleotidyltransferase</keyword>
<comment type="pathway">
    <text evidence="2">Nucleotide-sugar biosynthesis; UDP-N-acetyl-alpha-D-glucosamine biosynthesis; UDP-N-acetyl-alpha-D-glucosamine from N-acetyl-alpha-D-glucosamine 1-phosphate: step 1/1.</text>
</comment>
<evidence type="ECO:0000256" key="3">
    <source>
        <dbReference type="ARBA" id="ARBA00007707"/>
    </source>
</evidence>
<dbReference type="AlphaFoldDB" id="X1RQJ7"/>